<dbReference type="SUPFAM" id="SSF53474">
    <property type="entry name" value="alpha/beta-Hydrolases"/>
    <property type="match status" value="1"/>
</dbReference>
<feature type="compositionally biased region" description="Basic and acidic residues" evidence="2">
    <location>
        <begin position="102"/>
        <end position="112"/>
    </location>
</feature>
<dbReference type="PANTHER" id="PTHR43037">
    <property type="entry name" value="UNNAMED PRODUCT-RELATED"/>
    <property type="match status" value="1"/>
</dbReference>
<dbReference type="AlphaFoldDB" id="A0A510JGL8"/>
<dbReference type="InterPro" id="IPR029058">
    <property type="entry name" value="AB_hydrolase_fold"/>
</dbReference>
<evidence type="ECO:0000256" key="3">
    <source>
        <dbReference type="SAM" id="SignalP"/>
    </source>
</evidence>
<evidence type="ECO:0000256" key="2">
    <source>
        <dbReference type="SAM" id="MobiDB-lite"/>
    </source>
</evidence>
<dbReference type="Proteomes" id="UP000321892">
    <property type="component" value="Chromosome"/>
</dbReference>
<organism evidence="5 6">
    <name type="scientific">Leptotrichia hofstadii</name>
    <dbReference type="NCBI Taxonomy" id="157688"/>
    <lineage>
        <taxon>Bacteria</taxon>
        <taxon>Fusobacteriati</taxon>
        <taxon>Fusobacteriota</taxon>
        <taxon>Fusobacteriia</taxon>
        <taxon>Fusobacteriales</taxon>
        <taxon>Leptotrichiaceae</taxon>
        <taxon>Leptotrichia</taxon>
    </lineage>
</organism>
<evidence type="ECO:0000259" key="4">
    <source>
        <dbReference type="Pfam" id="PF18435"/>
    </source>
</evidence>
<proteinExistence type="predicted"/>
<dbReference type="InterPro" id="IPR000801">
    <property type="entry name" value="Esterase-like"/>
</dbReference>
<dbReference type="PANTHER" id="PTHR43037:SF1">
    <property type="entry name" value="BLL1128 PROTEIN"/>
    <property type="match status" value="1"/>
</dbReference>
<dbReference type="Gene3D" id="3.40.50.1820">
    <property type="entry name" value="alpha/beta hydrolase"/>
    <property type="match status" value="1"/>
</dbReference>
<dbReference type="InterPro" id="IPR041172">
    <property type="entry name" value="EstA_Ig-like_N"/>
</dbReference>
<evidence type="ECO:0000313" key="5">
    <source>
        <dbReference type="EMBL" id="BBM38414.1"/>
    </source>
</evidence>
<keyword evidence="1 3" id="KW-0732">Signal</keyword>
<feature type="chain" id="PRO_5021874844" description="Esterase Ig-like N-terminal domain-containing protein" evidence="3">
    <location>
        <begin position="19"/>
        <end position="423"/>
    </location>
</feature>
<protein>
    <recommendedName>
        <fullName evidence="4">Esterase Ig-like N-terminal domain-containing protein</fullName>
    </recommendedName>
</protein>
<dbReference type="OrthoDB" id="9777383at2"/>
<feature type="domain" description="Esterase Ig-like N-terminal" evidence="4">
    <location>
        <begin position="23"/>
        <end position="152"/>
    </location>
</feature>
<name>A0A510JGL8_9FUSO</name>
<dbReference type="RefSeq" id="WP_026746454.1">
    <property type="nucleotide sequence ID" value="NZ_AP019823.1"/>
</dbReference>
<dbReference type="Pfam" id="PF00756">
    <property type="entry name" value="Esterase"/>
    <property type="match status" value="1"/>
</dbReference>
<dbReference type="Pfam" id="PF18435">
    <property type="entry name" value="EstA_Ig_like"/>
    <property type="match status" value="1"/>
</dbReference>
<evidence type="ECO:0000256" key="1">
    <source>
        <dbReference type="ARBA" id="ARBA00022729"/>
    </source>
</evidence>
<dbReference type="EMBL" id="AP019823">
    <property type="protein sequence ID" value="BBM38414.1"/>
    <property type="molecule type" value="Genomic_DNA"/>
</dbReference>
<sequence>MIKNIVIGLLGIASLSFAGNIKNVEAITEVFGDGEKLSAVVLTYDKEIAGNSVSVSDYKVEGREIEKVYVSKQNERNEKKSKNGKYVILELKRLPMVAQASDHSKEEMEKKKATGQKGPTLGGKGDAKPLKTITAEVTQTGSVKTVNGKVYNSEEKQVSTKTRQLIIEDFKQFVFTGKDGKTLKYNLYMPKNYDPSKKYPMVVFMHDAGAVSSETEYTLSQGNGATVWASPEWQKKHPSFVLAPQYEVVTVNDNYEYGPELDRTVELINSLTGKYSIDKDRIYNTGQSMGGMSSISLDSKYPDLFGGSYIVASKWDVNVTEPMKNQNIWFVASEGDPGAYPSLTEISDYLEKNGAKVQRMTVDAEQNQDEVNKEVQSKIENGYNIYYTVYKNGNHRYTWQHAYDMKPAMEWLFKQKRNSSKMK</sequence>
<keyword evidence="6" id="KW-1185">Reference proteome</keyword>
<gene>
    <name evidence="5" type="ORF">JCM16775_1123</name>
</gene>
<feature type="signal peptide" evidence="3">
    <location>
        <begin position="1"/>
        <end position="18"/>
    </location>
</feature>
<dbReference type="InterPro" id="IPR050955">
    <property type="entry name" value="Plant_Biomass_Hydrol_Est"/>
</dbReference>
<evidence type="ECO:0000313" key="6">
    <source>
        <dbReference type="Proteomes" id="UP000321892"/>
    </source>
</evidence>
<feature type="region of interest" description="Disordered" evidence="2">
    <location>
        <begin position="100"/>
        <end position="128"/>
    </location>
</feature>
<reference evidence="5 6" key="1">
    <citation type="submission" date="2019-07" db="EMBL/GenBank/DDBJ databases">
        <title>Complete Genome Sequence of Leptotrichia hofstadii Strain JCM16775.</title>
        <authorList>
            <person name="Watanabe S."/>
            <person name="Cui L."/>
        </authorList>
    </citation>
    <scope>NUCLEOTIDE SEQUENCE [LARGE SCALE GENOMIC DNA]</scope>
    <source>
        <strain evidence="5 6">JCM16775</strain>
    </source>
</reference>
<dbReference type="Gene3D" id="2.60.40.2180">
    <property type="match status" value="1"/>
</dbReference>
<accession>A0A510JGL8</accession>
<dbReference type="KEGG" id="lhf:JCM16775_1123"/>